<dbReference type="SMART" id="SM00382">
    <property type="entry name" value="AAA"/>
    <property type="match status" value="1"/>
</dbReference>
<evidence type="ECO:0000313" key="5">
    <source>
        <dbReference type="EMBL" id="GGO94479.1"/>
    </source>
</evidence>
<feature type="domain" description="AAA+ ATPase" evidence="4">
    <location>
        <begin position="489"/>
        <end position="623"/>
    </location>
</feature>
<dbReference type="PANTHER" id="PTHR23073">
    <property type="entry name" value="26S PROTEASOME REGULATORY SUBUNIT"/>
    <property type="match status" value="1"/>
</dbReference>
<dbReference type="GO" id="GO:0005524">
    <property type="term" value="F:ATP binding"/>
    <property type="evidence" value="ECO:0007669"/>
    <property type="project" value="UniProtKB-KW"/>
</dbReference>
<dbReference type="InterPro" id="IPR003959">
    <property type="entry name" value="ATPase_AAA_core"/>
</dbReference>
<comment type="similarity">
    <text evidence="1">Belongs to the AAA ATPase family.</text>
</comment>
<keyword evidence="2" id="KW-0547">Nucleotide-binding</keyword>
<dbReference type="Gene3D" id="3.40.50.300">
    <property type="entry name" value="P-loop containing nucleotide triphosphate hydrolases"/>
    <property type="match status" value="1"/>
</dbReference>
<dbReference type="InterPro" id="IPR003593">
    <property type="entry name" value="AAA+_ATPase"/>
</dbReference>
<dbReference type="SUPFAM" id="SSF52540">
    <property type="entry name" value="P-loop containing nucleoside triphosphate hydrolases"/>
    <property type="match status" value="1"/>
</dbReference>
<dbReference type="Proteomes" id="UP000641932">
    <property type="component" value="Unassembled WGS sequence"/>
</dbReference>
<name>A0A917ZUM1_9ACTN</name>
<keyword evidence="6" id="KW-1185">Reference proteome</keyword>
<dbReference type="RefSeq" id="WP_189134000.1">
    <property type="nucleotide sequence ID" value="NZ_BMMS01000023.1"/>
</dbReference>
<dbReference type="AlphaFoldDB" id="A0A917ZUM1"/>
<gene>
    <name evidence="5" type="ORF">GCM10012280_49480</name>
</gene>
<evidence type="ECO:0000256" key="1">
    <source>
        <dbReference type="ARBA" id="ARBA00006914"/>
    </source>
</evidence>
<keyword evidence="3" id="KW-0067">ATP-binding</keyword>
<evidence type="ECO:0000256" key="2">
    <source>
        <dbReference type="ARBA" id="ARBA00022741"/>
    </source>
</evidence>
<dbReference type="InterPro" id="IPR050221">
    <property type="entry name" value="26S_Proteasome_ATPase"/>
</dbReference>
<dbReference type="InterPro" id="IPR054472">
    <property type="entry name" value="WHD"/>
</dbReference>
<evidence type="ECO:0000259" key="4">
    <source>
        <dbReference type="SMART" id="SM00382"/>
    </source>
</evidence>
<evidence type="ECO:0000313" key="6">
    <source>
        <dbReference type="Proteomes" id="UP000641932"/>
    </source>
</evidence>
<dbReference type="GO" id="GO:0016887">
    <property type="term" value="F:ATP hydrolysis activity"/>
    <property type="evidence" value="ECO:0007669"/>
    <property type="project" value="InterPro"/>
</dbReference>
<dbReference type="Pfam" id="PF22977">
    <property type="entry name" value="WHD"/>
    <property type="match status" value="1"/>
</dbReference>
<reference evidence="5" key="2">
    <citation type="submission" date="2020-09" db="EMBL/GenBank/DDBJ databases">
        <authorList>
            <person name="Sun Q."/>
            <person name="Zhou Y."/>
        </authorList>
    </citation>
    <scope>NUCLEOTIDE SEQUENCE</scope>
    <source>
        <strain evidence="5">CGMCC 4.7201</strain>
    </source>
</reference>
<organism evidence="5 6">
    <name type="scientific">Wenjunlia tyrosinilytica</name>
    <dbReference type="NCBI Taxonomy" id="1544741"/>
    <lineage>
        <taxon>Bacteria</taxon>
        <taxon>Bacillati</taxon>
        <taxon>Actinomycetota</taxon>
        <taxon>Actinomycetes</taxon>
        <taxon>Kitasatosporales</taxon>
        <taxon>Streptomycetaceae</taxon>
        <taxon>Wenjunlia</taxon>
    </lineage>
</organism>
<sequence length="722" mass="78643">MDGPGVTEGFGLLPALRRLDALLGRAMDTAAVVYGPQAATDPYRGLAIGPDEVDRLLSRGPGEPLFGADAPAADGPDDDRGNELAWLGRTFGLTPLDLDLLVIAAAPELDLRYERLYAYLQDDVTRRRPSVDLALNLLCPSAAARLTARGRVAADAPLVRHGLLHLLPDPNQPHQPLLSQAMKVDEQILHLLIGQSVLDSRLARCARFVQPRGSLAALPLDPETLRALPRPADGAGPGSALPRLYFMGPADTVQLSVAEALAAERGLPLLVTELERAAGAAAPLEEVVRIAFREAWLRRGAIFVSGVDALDGGSASGAYDRLVQEVAAGRVLTVLAGRKPWAPPTHRPGDPAGVAVVPFPVPAAGTRRAWWRRELEARGVTAGDRAVERLSGQYRLPVWRIREAVATARNRAEWTGARPQDEDLLAAARAQCGRELASLSRKVEPGYAWDALILPEEVLTQLRELCDQVAHRQRVLEQWGFGRVLALGRGVCALFVGPSGTGKTMAADVLAGELGLDLYKIDLATVVSKYIGETEKNLERIFEAAESANAVLFFDEADAIFGKRSEVRDAHDRYANLEVAYLLQRMESYDGIAILATNLRENLDSAFLRRLHFIVEFPMPTERYRERMWRQFMPAGAPVNDTVDFAFLAGRFRLSGGNIKNIVLSSAYRACADGGRIGMAHLVRATWREHQKIGRVLSEDDMGEYAALLAEDSRDEPLGAER</sequence>
<dbReference type="InterPro" id="IPR027417">
    <property type="entry name" value="P-loop_NTPase"/>
</dbReference>
<dbReference type="Pfam" id="PF00004">
    <property type="entry name" value="AAA"/>
    <property type="match status" value="1"/>
</dbReference>
<dbReference type="EMBL" id="BMMS01000023">
    <property type="protein sequence ID" value="GGO94479.1"/>
    <property type="molecule type" value="Genomic_DNA"/>
</dbReference>
<reference evidence="5" key="1">
    <citation type="journal article" date="2014" name="Int. J. Syst. Evol. Microbiol.">
        <title>Complete genome sequence of Corynebacterium casei LMG S-19264T (=DSM 44701T), isolated from a smear-ripened cheese.</title>
        <authorList>
            <consortium name="US DOE Joint Genome Institute (JGI-PGF)"/>
            <person name="Walter F."/>
            <person name="Albersmeier A."/>
            <person name="Kalinowski J."/>
            <person name="Ruckert C."/>
        </authorList>
    </citation>
    <scope>NUCLEOTIDE SEQUENCE</scope>
    <source>
        <strain evidence="5">CGMCC 4.7201</strain>
    </source>
</reference>
<protein>
    <submittedName>
        <fullName evidence="5">ATPase AAA</fullName>
    </submittedName>
</protein>
<accession>A0A917ZUM1</accession>
<evidence type="ECO:0000256" key="3">
    <source>
        <dbReference type="ARBA" id="ARBA00022840"/>
    </source>
</evidence>
<dbReference type="CDD" id="cd19481">
    <property type="entry name" value="RecA-like_protease"/>
    <property type="match status" value="1"/>
</dbReference>
<proteinExistence type="inferred from homology"/>
<comment type="caution">
    <text evidence="5">The sequence shown here is derived from an EMBL/GenBank/DDBJ whole genome shotgun (WGS) entry which is preliminary data.</text>
</comment>